<proteinExistence type="predicted"/>
<dbReference type="Pfam" id="PF05239">
    <property type="entry name" value="PRC"/>
    <property type="match status" value="1"/>
</dbReference>
<sequence length="118" mass="13019">MQGIAMDRLLERQGRMARGLLRMVKGGASPRLPRSRAPRLSSLFARDASATEMLQGCPVVTAAGDWVGAVRSILIDARSRQLRYVMLLSRPGNALVAIPWHALYFDSSLSRLVYFTCA</sequence>
<organism evidence="2 3">
    <name type="scientific">Noviherbaspirillum suwonense</name>
    <dbReference type="NCBI Taxonomy" id="1224511"/>
    <lineage>
        <taxon>Bacteria</taxon>
        <taxon>Pseudomonadati</taxon>
        <taxon>Pseudomonadota</taxon>
        <taxon>Betaproteobacteria</taxon>
        <taxon>Burkholderiales</taxon>
        <taxon>Oxalobacteraceae</taxon>
        <taxon>Noviherbaspirillum</taxon>
    </lineage>
</organism>
<gene>
    <name evidence="2" type="ORF">SAMN06295970_11732</name>
</gene>
<dbReference type="InterPro" id="IPR027275">
    <property type="entry name" value="PRC-brl_dom"/>
</dbReference>
<dbReference type="SUPFAM" id="SSF50346">
    <property type="entry name" value="PRC-barrel domain"/>
    <property type="match status" value="1"/>
</dbReference>
<evidence type="ECO:0000313" key="2">
    <source>
        <dbReference type="EMBL" id="SMP71530.1"/>
    </source>
</evidence>
<feature type="domain" description="PRC-barrel" evidence="1">
    <location>
        <begin position="54"/>
        <end position="104"/>
    </location>
</feature>
<reference evidence="2 3" key="1">
    <citation type="submission" date="2017-05" db="EMBL/GenBank/DDBJ databases">
        <authorList>
            <person name="Varghese N."/>
            <person name="Submissions S."/>
        </authorList>
    </citation>
    <scope>NUCLEOTIDE SEQUENCE [LARGE SCALE GENOMIC DNA]</scope>
    <source>
        <strain evidence="2 3">DSM 26001</strain>
    </source>
</reference>
<comment type="caution">
    <text evidence="2">The sequence shown here is derived from an EMBL/GenBank/DDBJ whole genome shotgun (WGS) entry which is preliminary data.</text>
</comment>
<dbReference type="Proteomes" id="UP001158049">
    <property type="component" value="Unassembled WGS sequence"/>
</dbReference>
<keyword evidence="3" id="KW-1185">Reference proteome</keyword>
<name>A0ABY1QKT2_9BURK</name>
<dbReference type="EMBL" id="FXUL01000017">
    <property type="protein sequence ID" value="SMP71530.1"/>
    <property type="molecule type" value="Genomic_DNA"/>
</dbReference>
<accession>A0ABY1QKT2</accession>
<evidence type="ECO:0000259" key="1">
    <source>
        <dbReference type="Pfam" id="PF05239"/>
    </source>
</evidence>
<protein>
    <submittedName>
        <fullName evidence="2">PRC-barrel domain-containing protein</fullName>
    </submittedName>
</protein>
<evidence type="ECO:0000313" key="3">
    <source>
        <dbReference type="Proteomes" id="UP001158049"/>
    </source>
</evidence>
<dbReference type="InterPro" id="IPR011033">
    <property type="entry name" value="PRC_barrel-like_sf"/>
</dbReference>